<name>A0A2H0WLA8_9BACT</name>
<reference evidence="2" key="1">
    <citation type="submission" date="2017-09" db="EMBL/GenBank/DDBJ databases">
        <title>Depth-based differentiation of microbial function through sediment-hosted aquifers and enrichment of novel symbionts in the deep terrestrial subsurface.</title>
        <authorList>
            <person name="Probst A.J."/>
            <person name="Ladd B."/>
            <person name="Jarett J.K."/>
            <person name="Geller-Mcgrath D.E."/>
            <person name="Sieber C.M.K."/>
            <person name="Emerson J.B."/>
            <person name="Anantharaman K."/>
            <person name="Thomas B.C."/>
            <person name="Malmstrom R."/>
            <person name="Stieglmeier M."/>
            <person name="Klingl A."/>
            <person name="Woyke T."/>
            <person name="Ryan C.M."/>
            <person name="Banfield J.F."/>
        </authorList>
    </citation>
    <scope>NUCLEOTIDE SEQUENCE [LARGE SCALE GENOMIC DNA]</scope>
</reference>
<sequence>MSFEKFKEKKEGEITAEEEIEKKIKENPEGFVNWFGNLKNSLSEKFYKSKVLQNPKVKNAFIYAFIPFALLTASGVKAETQGDVVSKFVHQPKIYEREKERQRYQIKPEELISLEDEKHKELLAERINAELDAFDKLSKPFKVFDLAGRARSKIEESNSYFKEILSLTDPEEKQKKHKARVRKIFEDGRLNFKELAKTFPEALGGLYLSIFAHEMGHKHEALERGAESAKITLGLGGGYTEWKGKLRGEHARAAVMAAGINASKRFGEFLVNNLRESDTPSQLLALSALIAKSNGMMYSMRSNLVAGRSPCDDIMNYAEETNTSVSQLGLGLAADFIFDKDNWGLAKIALGQEGVKIPQKTIAPMYELGESGPIIGIKFKAVW</sequence>
<dbReference type="AlphaFoldDB" id="A0A2H0WLA8"/>
<dbReference type="EMBL" id="PEZL01000022">
    <property type="protein sequence ID" value="PIS13461.1"/>
    <property type="molecule type" value="Genomic_DNA"/>
</dbReference>
<gene>
    <name evidence="1" type="ORF">COT67_01625</name>
</gene>
<dbReference type="Proteomes" id="UP000230353">
    <property type="component" value="Unassembled WGS sequence"/>
</dbReference>
<evidence type="ECO:0000313" key="1">
    <source>
        <dbReference type="EMBL" id="PIS13461.1"/>
    </source>
</evidence>
<comment type="caution">
    <text evidence="1">The sequence shown here is derived from an EMBL/GenBank/DDBJ whole genome shotgun (WGS) entry which is preliminary data.</text>
</comment>
<accession>A0A2H0WLA8</accession>
<protein>
    <submittedName>
        <fullName evidence="1">Uncharacterized protein</fullName>
    </submittedName>
</protein>
<proteinExistence type="predicted"/>
<organism evidence="1 2">
    <name type="scientific">Candidatus Tagabacteria bacterium CG09_land_8_20_14_0_10_41_14</name>
    <dbReference type="NCBI Taxonomy" id="1975021"/>
    <lineage>
        <taxon>Bacteria</taxon>
        <taxon>Candidatus Tagaibacteriota</taxon>
    </lineage>
</organism>
<evidence type="ECO:0000313" key="2">
    <source>
        <dbReference type="Proteomes" id="UP000230353"/>
    </source>
</evidence>